<evidence type="ECO:0000256" key="2">
    <source>
        <dbReference type="ARBA" id="ARBA00022763"/>
    </source>
</evidence>
<proteinExistence type="inferred from homology"/>
<keyword evidence="2 5" id="KW-0227">DNA damage</keyword>
<dbReference type="HAMAP" id="MF_00527">
    <property type="entry name" value="3MGH"/>
    <property type="match status" value="1"/>
</dbReference>
<comment type="caution">
    <text evidence="7">The sequence shown here is derived from an EMBL/GenBank/DDBJ whole genome shotgun (WGS) entry which is preliminary data.</text>
</comment>
<dbReference type="PANTHER" id="PTHR10429">
    <property type="entry name" value="DNA-3-METHYLADENINE GLYCOSYLASE"/>
    <property type="match status" value="1"/>
</dbReference>
<name>A0ABN2YMK9_9MICC</name>
<keyword evidence="4 5" id="KW-0234">DNA repair</keyword>
<dbReference type="Pfam" id="PF02245">
    <property type="entry name" value="Pur_DNA_glyco"/>
    <property type="match status" value="1"/>
</dbReference>
<sequence length="244" mass="24824">MTSSPLPARSGAVSGAGTVPGAVSGASPVAAGLLRELLSADARHVAPLILGAVLTHDGRDGSVSVRITEVEAYLGPHDSLHPDPGSHTFRGETARNAPMFGPAGHLYVYFTYGMHHCANIVCGPAGTASALLLRAGEVVAGHELARSRRPTSKSDNDLASGPARLATALGLTTADSGRDALVAPFRLELPATPPGAAAADISSGPRVGVSGAGGSHDYPWRFWLSGDPTVSRYKAAKAPNARNA</sequence>
<keyword evidence="8" id="KW-1185">Reference proteome</keyword>
<reference evidence="7 8" key="1">
    <citation type="journal article" date="2019" name="Int. J. Syst. Evol. Microbiol.">
        <title>The Global Catalogue of Microorganisms (GCM) 10K type strain sequencing project: providing services to taxonomists for standard genome sequencing and annotation.</title>
        <authorList>
            <consortium name="The Broad Institute Genomics Platform"/>
            <consortium name="The Broad Institute Genome Sequencing Center for Infectious Disease"/>
            <person name="Wu L."/>
            <person name="Ma J."/>
        </authorList>
    </citation>
    <scope>NUCLEOTIDE SEQUENCE [LARGE SCALE GENOMIC DNA]</scope>
    <source>
        <strain evidence="7 8">JCM 15921</strain>
    </source>
</reference>
<dbReference type="EMBL" id="BAAAQB010000010">
    <property type="protein sequence ID" value="GAA2128514.1"/>
    <property type="molecule type" value="Genomic_DNA"/>
</dbReference>
<accession>A0ABN2YMK9</accession>
<organism evidence="7 8">
    <name type="scientific">Arthrobacter humicola</name>
    <dbReference type="NCBI Taxonomy" id="409291"/>
    <lineage>
        <taxon>Bacteria</taxon>
        <taxon>Bacillati</taxon>
        <taxon>Actinomycetota</taxon>
        <taxon>Actinomycetes</taxon>
        <taxon>Micrococcales</taxon>
        <taxon>Micrococcaceae</taxon>
        <taxon>Arthrobacter</taxon>
    </lineage>
</organism>
<protein>
    <recommendedName>
        <fullName evidence="5">Putative 3-methyladenine DNA glycosylase</fullName>
        <ecNumber evidence="5">3.2.2.-</ecNumber>
    </recommendedName>
</protein>
<evidence type="ECO:0000256" key="3">
    <source>
        <dbReference type="ARBA" id="ARBA00022801"/>
    </source>
</evidence>
<keyword evidence="3 5" id="KW-0378">Hydrolase</keyword>
<evidence type="ECO:0000313" key="7">
    <source>
        <dbReference type="EMBL" id="GAA2128514.1"/>
    </source>
</evidence>
<dbReference type="InterPro" id="IPR003180">
    <property type="entry name" value="MPG"/>
</dbReference>
<dbReference type="InterPro" id="IPR011034">
    <property type="entry name" value="Formyl_transferase-like_C_sf"/>
</dbReference>
<evidence type="ECO:0000256" key="4">
    <source>
        <dbReference type="ARBA" id="ARBA00023204"/>
    </source>
</evidence>
<dbReference type="InterPro" id="IPR036995">
    <property type="entry name" value="MPG_sf"/>
</dbReference>
<gene>
    <name evidence="7" type="ORF">GCM10009825_07950</name>
</gene>
<dbReference type="SUPFAM" id="SSF50486">
    <property type="entry name" value="FMT C-terminal domain-like"/>
    <property type="match status" value="1"/>
</dbReference>
<evidence type="ECO:0000313" key="8">
    <source>
        <dbReference type="Proteomes" id="UP001500102"/>
    </source>
</evidence>
<dbReference type="NCBIfam" id="NF002003">
    <property type="entry name" value="PRK00802.1-3"/>
    <property type="match status" value="1"/>
</dbReference>
<comment type="similarity">
    <text evidence="1 5">Belongs to the DNA glycosylase MPG family.</text>
</comment>
<evidence type="ECO:0000256" key="5">
    <source>
        <dbReference type="HAMAP-Rule" id="MF_00527"/>
    </source>
</evidence>
<feature type="region of interest" description="Disordered" evidence="6">
    <location>
        <begin position="194"/>
        <end position="214"/>
    </location>
</feature>
<dbReference type="PANTHER" id="PTHR10429:SF0">
    <property type="entry name" value="DNA-3-METHYLADENINE GLYCOSYLASE"/>
    <property type="match status" value="1"/>
</dbReference>
<evidence type="ECO:0000256" key="6">
    <source>
        <dbReference type="SAM" id="MobiDB-lite"/>
    </source>
</evidence>
<evidence type="ECO:0000256" key="1">
    <source>
        <dbReference type="ARBA" id="ARBA00009232"/>
    </source>
</evidence>
<dbReference type="CDD" id="cd00540">
    <property type="entry name" value="AAG"/>
    <property type="match status" value="1"/>
</dbReference>
<dbReference type="Gene3D" id="3.10.300.10">
    <property type="entry name" value="Methylpurine-DNA glycosylase (MPG)"/>
    <property type="match status" value="1"/>
</dbReference>
<dbReference type="Proteomes" id="UP001500102">
    <property type="component" value="Unassembled WGS sequence"/>
</dbReference>
<dbReference type="RefSeq" id="WP_344362357.1">
    <property type="nucleotide sequence ID" value="NZ_BAAAQB010000010.1"/>
</dbReference>
<dbReference type="NCBIfam" id="TIGR00567">
    <property type="entry name" value="3mg"/>
    <property type="match status" value="1"/>
</dbReference>
<dbReference type="EC" id="3.2.2.-" evidence="5"/>